<keyword evidence="1" id="KW-0472">Membrane</keyword>
<feature type="transmembrane region" description="Helical" evidence="1">
    <location>
        <begin position="146"/>
        <end position="163"/>
    </location>
</feature>
<organism evidence="2 3">
    <name type="scientific">Legionella septentrionalis</name>
    <dbReference type="NCBI Taxonomy" id="2498109"/>
    <lineage>
        <taxon>Bacteria</taxon>
        <taxon>Pseudomonadati</taxon>
        <taxon>Pseudomonadota</taxon>
        <taxon>Gammaproteobacteria</taxon>
        <taxon>Legionellales</taxon>
        <taxon>Legionellaceae</taxon>
        <taxon>Legionella</taxon>
    </lineage>
</organism>
<evidence type="ECO:0000313" key="2">
    <source>
        <dbReference type="EMBL" id="RUQ81717.1"/>
    </source>
</evidence>
<keyword evidence="1" id="KW-0812">Transmembrane</keyword>
<keyword evidence="3" id="KW-1185">Reference proteome</keyword>
<feature type="transmembrane region" description="Helical" evidence="1">
    <location>
        <begin position="12"/>
        <end position="30"/>
    </location>
</feature>
<feature type="transmembrane region" description="Helical" evidence="1">
    <location>
        <begin position="76"/>
        <end position="96"/>
    </location>
</feature>
<feature type="transmembrane region" description="Helical" evidence="1">
    <location>
        <begin position="289"/>
        <end position="308"/>
    </location>
</feature>
<dbReference type="Pfam" id="PF02592">
    <property type="entry name" value="Vut_1"/>
    <property type="match status" value="1"/>
</dbReference>
<dbReference type="InterPro" id="IPR003744">
    <property type="entry name" value="YhhQ"/>
</dbReference>
<feature type="transmembrane region" description="Helical" evidence="1">
    <location>
        <begin position="414"/>
        <end position="431"/>
    </location>
</feature>
<sequence length="475" mass="55752">MSNPRSKSKIPLQFKVFHTLLGFAVFFSLVTLPAETQLIKVGGILTTSELLWWPVVFFIFQLIYTVYGFAYLRHAVYLVILFHTIYILFLRLAICLPSSSFWKMQEIYAQVLYRDFSYLLKSAFFLWICALFLIKLFAKANKEFERYIFLMALIIFTFLNLFWLNSKSNVNSSQILVSILIFYFLNIFLNKLLIIILRIEHVTYAQETQKQLFKFQLPKNINSYEEMFKYHHILFCFSIVFFITSKTISAKFISIGFLTINVGGVVFSLVYLTADMMTDVYGIERTKQMILFVIFCNLLFIFFIWITNLLALNDKGEFQLILHNQTRMFIASAIAFFLGMTINSTAISIIKWRQRKRGISLKKEFLTTVWARIATSTAFGIIIDVSFFSLVAFYGIVPNEKLTSIIIFEDIYKISYEFLLAPVSILLIYLLKVKEKVDIYDELNNLNPFRINTNYKMGANKFYENYVSYRNETDE</sequence>
<reference evidence="2 3" key="1">
    <citation type="submission" date="2018-12" db="EMBL/GenBank/DDBJ databases">
        <title>Legionella sp,whole genome shotgun sequence.</title>
        <authorList>
            <person name="Wu H."/>
        </authorList>
    </citation>
    <scope>NUCLEOTIDE SEQUENCE [LARGE SCALE GENOMIC DNA]</scope>
    <source>
        <strain evidence="3">km714</strain>
    </source>
</reference>
<comment type="caution">
    <text evidence="2">The sequence shown here is derived from an EMBL/GenBank/DDBJ whole genome shotgun (WGS) entry which is preliminary data.</text>
</comment>
<feature type="transmembrane region" description="Helical" evidence="1">
    <location>
        <begin position="50"/>
        <end position="69"/>
    </location>
</feature>
<feature type="transmembrane region" description="Helical" evidence="1">
    <location>
        <begin position="230"/>
        <end position="249"/>
    </location>
</feature>
<proteinExistence type="predicted"/>
<feature type="transmembrane region" description="Helical" evidence="1">
    <location>
        <begin position="328"/>
        <end position="350"/>
    </location>
</feature>
<dbReference type="RefSeq" id="WP_126953133.1">
    <property type="nucleotide sequence ID" value="NZ_RZGR01000033.1"/>
</dbReference>
<evidence type="ECO:0000256" key="1">
    <source>
        <dbReference type="SAM" id="Phobius"/>
    </source>
</evidence>
<keyword evidence="1" id="KW-1133">Transmembrane helix</keyword>
<feature type="transmembrane region" description="Helical" evidence="1">
    <location>
        <begin position="116"/>
        <end position="134"/>
    </location>
</feature>
<evidence type="ECO:0000313" key="3">
    <source>
        <dbReference type="Proteomes" id="UP000288012"/>
    </source>
</evidence>
<dbReference type="EMBL" id="RZGR01000033">
    <property type="protein sequence ID" value="RUQ81717.1"/>
    <property type="molecule type" value="Genomic_DNA"/>
</dbReference>
<feature type="transmembrane region" description="Helical" evidence="1">
    <location>
        <begin position="175"/>
        <end position="197"/>
    </location>
</feature>
<name>A0A433JH99_9GAMM</name>
<feature type="transmembrane region" description="Helical" evidence="1">
    <location>
        <begin position="255"/>
        <end position="277"/>
    </location>
</feature>
<protein>
    <submittedName>
        <fullName evidence="2">VUT family protein</fullName>
    </submittedName>
</protein>
<accession>A0A433JH99</accession>
<feature type="transmembrane region" description="Helical" evidence="1">
    <location>
        <begin position="370"/>
        <end position="394"/>
    </location>
</feature>
<dbReference type="PANTHER" id="PTHR34300:SF2">
    <property type="entry name" value="QUEUOSINE PRECURSOR TRANSPORTER-RELATED"/>
    <property type="match status" value="1"/>
</dbReference>
<gene>
    <name evidence="2" type="ORF">EKM59_09650</name>
</gene>
<dbReference type="PANTHER" id="PTHR34300">
    <property type="entry name" value="QUEUOSINE PRECURSOR TRANSPORTER-RELATED"/>
    <property type="match status" value="1"/>
</dbReference>
<dbReference type="Proteomes" id="UP000288012">
    <property type="component" value="Unassembled WGS sequence"/>
</dbReference>
<dbReference type="AlphaFoldDB" id="A0A433JH99"/>